<dbReference type="InterPro" id="IPR029074">
    <property type="entry name" value="Imm49"/>
</dbReference>
<proteinExistence type="predicted"/>
<evidence type="ECO:0008006" key="3">
    <source>
        <dbReference type="Google" id="ProtNLM"/>
    </source>
</evidence>
<organism evidence="1 2">
    <name type="scientific">Herbaspirillum rubrisubalbicans</name>
    <dbReference type="NCBI Taxonomy" id="80842"/>
    <lineage>
        <taxon>Bacteria</taxon>
        <taxon>Pseudomonadati</taxon>
        <taxon>Pseudomonadota</taxon>
        <taxon>Betaproteobacteria</taxon>
        <taxon>Burkholderiales</taxon>
        <taxon>Oxalobacteraceae</taxon>
        <taxon>Herbaspirillum</taxon>
    </lineage>
</organism>
<evidence type="ECO:0000313" key="1">
    <source>
        <dbReference type="EMBL" id="AYR22687.1"/>
    </source>
</evidence>
<dbReference type="Pfam" id="PF15575">
    <property type="entry name" value="Imm49"/>
    <property type="match status" value="1"/>
</dbReference>
<reference evidence="1 2" key="1">
    <citation type="submission" date="2017-11" db="EMBL/GenBank/DDBJ databases">
        <title>Complete genome sequence of Herbaspirillum rubrisubalbicans DSM 11543.</title>
        <authorList>
            <person name="Chen M."/>
            <person name="An Q."/>
        </authorList>
    </citation>
    <scope>NUCLEOTIDE SEQUENCE [LARGE SCALE GENOMIC DNA]</scope>
    <source>
        <strain evidence="1 2">DSM 11543</strain>
    </source>
</reference>
<evidence type="ECO:0000313" key="2">
    <source>
        <dbReference type="Proteomes" id="UP000269199"/>
    </source>
</evidence>
<dbReference type="Proteomes" id="UP000269199">
    <property type="component" value="Chromosome"/>
</dbReference>
<accession>A0AAD0XEQ6</accession>
<gene>
    <name evidence="1" type="ORF">RC54_02120</name>
</gene>
<sequence length="262" mass="30252">MRNTDLTKEKRLAHIKDHLDGGFNIERLVSNVQNRAGDPLACTMRLSSHALAQAMLSWFDERNLAKLKQYCYVAASLDRHWYLMEVDQTSPGANFLQLLKPLVSNNRSLIQWFAYYDDGYDQKRIENHKTHDFWAYQGVLAVRGDWRRLRERSEKILNNPPTTTEKKYLIDHHFYLALSTGDKRGMEEALQAILSPKVVKGRAIDESGFTEDLIFTPAVIYAKIAWLHGYEVSVNSDLVPPEWLPITPLDTYEKGYDFLSEG</sequence>
<name>A0AAD0XEQ6_9BURK</name>
<dbReference type="RefSeq" id="WP_061790733.1">
    <property type="nucleotide sequence ID" value="NZ_CP024996.1"/>
</dbReference>
<dbReference type="EMBL" id="CP024996">
    <property type="protein sequence ID" value="AYR22687.1"/>
    <property type="molecule type" value="Genomic_DNA"/>
</dbReference>
<protein>
    <recommendedName>
        <fullName evidence="3">Immunity 49 family protein</fullName>
    </recommendedName>
</protein>
<dbReference type="AlphaFoldDB" id="A0AAD0XEQ6"/>